<dbReference type="SUPFAM" id="SSF82693">
    <property type="entry name" value="Multidrug efflux transporter AcrB pore domain, PN1, PN2, PC1 and PC2 subdomains"/>
    <property type="match status" value="2"/>
</dbReference>
<reference evidence="4 5" key="1">
    <citation type="submission" date="2019-04" db="EMBL/GenBank/DDBJ databases">
        <authorList>
            <consortium name="Pathogen Informatics"/>
        </authorList>
    </citation>
    <scope>NUCLEOTIDE SEQUENCE [LARGE SCALE GENOMIC DNA]</scope>
    <source>
        <strain evidence="4 5">NCTC9185</strain>
    </source>
</reference>
<accession>A0A4U9D5Q5</accession>
<dbReference type="InterPro" id="IPR001036">
    <property type="entry name" value="Acrflvin-R"/>
</dbReference>
<keyword evidence="1 3" id="KW-0812">Transmembrane</keyword>
<dbReference type="EMBL" id="CABDVU010000001">
    <property type="protein sequence ID" value="VTN12696.1"/>
    <property type="molecule type" value="Genomic_DNA"/>
</dbReference>
<feature type="transmembrane region" description="Helical" evidence="3">
    <location>
        <begin position="341"/>
        <end position="360"/>
    </location>
</feature>
<dbReference type="Proteomes" id="UP000339249">
    <property type="component" value="Unassembled WGS sequence"/>
</dbReference>
<dbReference type="GO" id="GO:0042910">
    <property type="term" value="F:xenobiotic transmembrane transporter activity"/>
    <property type="evidence" value="ECO:0007669"/>
    <property type="project" value="TreeGrafter"/>
</dbReference>
<dbReference type="AlphaFoldDB" id="A0A4U9D5Q5"/>
<organism evidence="4 5">
    <name type="scientific">Raoultella terrigena</name>
    <name type="common">Klebsiella terrigena</name>
    <dbReference type="NCBI Taxonomy" id="577"/>
    <lineage>
        <taxon>Bacteria</taxon>
        <taxon>Pseudomonadati</taxon>
        <taxon>Pseudomonadota</taxon>
        <taxon>Gammaproteobacteria</taxon>
        <taxon>Enterobacterales</taxon>
        <taxon>Enterobacteriaceae</taxon>
        <taxon>Klebsiella/Raoultella group</taxon>
        <taxon>Raoultella</taxon>
    </lineage>
</organism>
<keyword evidence="3" id="KW-0472">Membrane</keyword>
<dbReference type="Gene3D" id="3.30.70.1430">
    <property type="entry name" value="Multidrug efflux transporter AcrB pore domain"/>
    <property type="match status" value="1"/>
</dbReference>
<evidence type="ECO:0000256" key="3">
    <source>
        <dbReference type="SAM" id="Phobius"/>
    </source>
</evidence>
<keyword evidence="2 3" id="KW-1133">Transmembrane helix</keyword>
<dbReference type="SUPFAM" id="SSF82714">
    <property type="entry name" value="Multidrug efflux transporter AcrB TolC docking domain, DN and DC subdomains"/>
    <property type="match status" value="1"/>
</dbReference>
<dbReference type="SUPFAM" id="SSF82866">
    <property type="entry name" value="Multidrug efflux transporter AcrB transmembrane domain"/>
    <property type="match status" value="1"/>
</dbReference>
<dbReference type="Gene3D" id="1.20.1640.10">
    <property type="entry name" value="Multidrug efflux transporter AcrB transmembrane domain"/>
    <property type="match status" value="1"/>
</dbReference>
<dbReference type="FunFam" id="3.30.2090.10:FF:000001">
    <property type="entry name" value="Efflux pump membrane transporter"/>
    <property type="match status" value="1"/>
</dbReference>
<dbReference type="PANTHER" id="PTHR32063">
    <property type="match status" value="1"/>
</dbReference>
<evidence type="ECO:0000313" key="4">
    <source>
        <dbReference type="EMBL" id="VTN12696.1"/>
    </source>
</evidence>
<sequence>MFSRFFVRRPVFAWVIAILIMLAGILAIRTLPVAQYPDVAPPSVKISATYTGASAETLENSVTQVIEQQLTGLDNLLYFTSTSSSDGSVSINVTFEQGTDPDTAQVQVQNKVQQAESRLPSEVQQSGVTVVKSQSSFLLILAVYDKTDKATSSDIADWLVSNMQDPLARVEGVGSLQVFGAEYAMRIWMDPTKLASYSLMPSDVETAIEAQNVQISAGKIGALPSSNAQQLTATVRAQSRLQTVDQFKNIIVKNKSDGSVVRLSDVARVEMGSEDYTASANLNGHPGAGIAVMMAPGANALDTATRVKDKIAEYQHQMPQGYDIAYPKDSTEFIKISVEDVIQTLFEAIALVVCVMYLFLQNFRATLIPAVAVPVVLLGTFGVLALFGYSINTLTLFAMVLAIGLLVDDAIVVVENVERIMRDEGLPAREATEKSMGEISGGADRHCPGAVGGVPADGLLRRLNRRYLSPVLGDHHLGDDALRGGGADLNPGAVRRAAEPL</sequence>
<evidence type="ECO:0000256" key="1">
    <source>
        <dbReference type="ARBA" id="ARBA00022692"/>
    </source>
</evidence>
<dbReference type="FunFam" id="3.30.70.1430:FF:000001">
    <property type="entry name" value="Efflux pump membrane transporter"/>
    <property type="match status" value="1"/>
</dbReference>
<dbReference type="PANTHER" id="PTHR32063:SF32">
    <property type="entry name" value="AMINOGLYCOSIDE EFFLUX PUMP-RELATED"/>
    <property type="match status" value="1"/>
</dbReference>
<protein>
    <submittedName>
        <fullName evidence="4">Multidrug-efflux transporter MexB</fullName>
    </submittedName>
</protein>
<dbReference type="PRINTS" id="PR00702">
    <property type="entry name" value="ACRIFLAVINRP"/>
</dbReference>
<dbReference type="InterPro" id="IPR027463">
    <property type="entry name" value="AcrB_DN_DC_subdom"/>
</dbReference>
<proteinExistence type="predicted"/>
<feature type="transmembrane region" description="Helical" evidence="3">
    <location>
        <begin position="394"/>
        <end position="414"/>
    </location>
</feature>
<evidence type="ECO:0000256" key="2">
    <source>
        <dbReference type="ARBA" id="ARBA00022989"/>
    </source>
</evidence>
<dbReference type="Pfam" id="PF00873">
    <property type="entry name" value="ACR_tran"/>
    <property type="match status" value="1"/>
</dbReference>
<feature type="transmembrane region" description="Helical" evidence="3">
    <location>
        <begin position="367"/>
        <end position="388"/>
    </location>
</feature>
<dbReference type="Gene3D" id="3.30.2090.10">
    <property type="entry name" value="Multidrug efflux transporter AcrB TolC docking domain, DN and DC subdomains"/>
    <property type="match status" value="1"/>
</dbReference>
<evidence type="ECO:0000313" key="5">
    <source>
        <dbReference type="Proteomes" id="UP000339249"/>
    </source>
</evidence>
<dbReference type="Gene3D" id="3.30.70.1320">
    <property type="entry name" value="Multidrug efflux transporter AcrB pore domain like"/>
    <property type="match status" value="1"/>
</dbReference>
<name>A0A4U9D5Q5_RAOTE</name>
<gene>
    <name evidence="4" type="primary">mexB_6</name>
    <name evidence="4" type="ORF">NCTC9185_04680</name>
</gene>
<dbReference type="GO" id="GO:0005886">
    <property type="term" value="C:plasma membrane"/>
    <property type="evidence" value="ECO:0007669"/>
    <property type="project" value="TreeGrafter"/>
</dbReference>